<evidence type="ECO:0000313" key="1">
    <source>
        <dbReference type="EMBL" id="NER30339.1"/>
    </source>
</evidence>
<reference evidence="1" key="1">
    <citation type="submission" date="2019-11" db="EMBL/GenBank/DDBJ databases">
        <title>Genomic insights into an expanded diversity of filamentous marine cyanobacteria reveals the extraordinary biosynthetic potential of Moorea and Okeania.</title>
        <authorList>
            <person name="Ferreira Leao T."/>
            <person name="Wang M."/>
            <person name="Moss N."/>
            <person name="Da Silva R."/>
            <person name="Sanders J."/>
            <person name="Nurk S."/>
            <person name="Gurevich A."/>
            <person name="Humphrey G."/>
            <person name="Reher R."/>
            <person name="Zhu Q."/>
            <person name="Belda-Ferre P."/>
            <person name="Glukhov E."/>
            <person name="Rex R."/>
            <person name="Dorrestein P.C."/>
            <person name="Knight R."/>
            <person name="Pevzner P."/>
            <person name="Gerwick W.H."/>
            <person name="Gerwick L."/>
        </authorList>
    </citation>
    <scope>NUCLEOTIDE SEQUENCE</scope>
    <source>
        <strain evidence="1">SIO1C4</strain>
    </source>
</reference>
<gene>
    <name evidence="1" type="ORF">F6J89_22610</name>
</gene>
<protein>
    <submittedName>
        <fullName evidence="1">Uncharacterized protein</fullName>
    </submittedName>
</protein>
<organism evidence="1">
    <name type="scientific">Symploca sp. SIO1C4</name>
    <dbReference type="NCBI Taxonomy" id="2607765"/>
    <lineage>
        <taxon>Bacteria</taxon>
        <taxon>Bacillati</taxon>
        <taxon>Cyanobacteriota</taxon>
        <taxon>Cyanophyceae</taxon>
        <taxon>Coleofasciculales</taxon>
        <taxon>Coleofasciculaceae</taxon>
        <taxon>Symploca</taxon>
    </lineage>
</organism>
<proteinExistence type="predicted"/>
<comment type="caution">
    <text evidence="1">The sequence shown here is derived from an EMBL/GenBank/DDBJ whole genome shotgun (WGS) entry which is preliminary data.</text>
</comment>
<name>A0A6B3NB56_9CYAN</name>
<dbReference type="EMBL" id="JAAHFQ010000533">
    <property type="protein sequence ID" value="NER30339.1"/>
    <property type="molecule type" value="Genomic_DNA"/>
</dbReference>
<dbReference type="AlphaFoldDB" id="A0A6B3NB56"/>
<accession>A0A6B3NB56</accession>
<sequence length="48" mass="5503">MTHPSITNIIRRRSFTGSHWNIALRARLQGRGQKAEGRRGEFDKVLAI</sequence>